<dbReference type="Pfam" id="PF13508">
    <property type="entry name" value="Acetyltransf_7"/>
    <property type="match status" value="1"/>
</dbReference>
<dbReference type="EMBL" id="JAOWRF010000257">
    <property type="protein sequence ID" value="MCV3215435.1"/>
    <property type="molecule type" value="Genomic_DNA"/>
</dbReference>
<proteinExistence type="predicted"/>
<organism evidence="2 3">
    <name type="scientific">Plectonema radiosum NIES-515</name>
    <dbReference type="NCBI Taxonomy" id="2986073"/>
    <lineage>
        <taxon>Bacteria</taxon>
        <taxon>Bacillati</taxon>
        <taxon>Cyanobacteriota</taxon>
        <taxon>Cyanophyceae</taxon>
        <taxon>Oscillatoriophycideae</taxon>
        <taxon>Oscillatoriales</taxon>
        <taxon>Microcoleaceae</taxon>
        <taxon>Plectonema</taxon>
    </lineage>
</organism>
<feature type="domain" description="N-acetyltransferase" evidence="1">
    <location>
        <begin position="1"/>
        <end position="156"/>
    </location>
</feature>
<protein>
    <submittedName>
        <fullName evidence="2">GNAT family N-acetyltransferase</fullName>
    </submittedName>
</protein>
<evidence type="ECO:0000313" key="3">
    <source>
        <dbReference type="Proteomes" id="UP001526143"/>
    </source>
</evidence>
<name>A0ABT3B234_9CYAN</name>
<evidence type="ECO:0000313" key="2">
    <source>
        <dbReference type="EMBL" id="MCV3215435.1"/>
    </source>
</evidence>
<dbReference type="Gene3D" id="3.40.630.30">
    <property type="match status" value="1"/>
</dbReference>
<dbReference type="PANTHER" id="PTHR43617">
    <property type="entry name" value="L-AMINO ACID N-ACETYLTRANSFERASE"/>
    <property type="match status" value="1"/>
</dbReference>
<sequence>MKLSNIELPGPFYDKAEVCESILRALPQWFKKETALIQYLTEMERLPTLLAVVDNECVGFITFKQHNEYAAELYIMGVHPEYHRQGIGRALVNRVESILRQQSIEYWQVKTLASSHSDTFYAQTRAFYFSMGFRPLEVFTQLWGEDNPCMLMVKRL</sequence>
<dbReference type="InterPro" id="IPR016181">
    <property type="entry name" value="Acyl_CoA_acyltransferase"/>
</dbReference>
<accession>A0ABT3B234</accession>
<dbReference type="Proteomes" id="UP001526143">
    <property type="component" value="Unassembled WGS sequence"/>
</dbReference>
<gene>
    <name evidence="2" type="ORF">OGM63_18265</name>
</gene>
<reference evidence="2 3" key="1">
    <citation type="submission" date="2022-10" db="EMBL/GenBank/DDBJ databases">
        <title>Identification of biosynthetic pathway for the production of the potent trypsin inhibitor radiosumin.</title>
        <authorList>
            <person name="Fewer D.P."/>
            <person name="Delbaje E."/>
            <person name="Ouyang X."/>
            <person name="Agostino P.D."/>
            <person name="Wahlsten M."/>
            <person name="Jokela J."/>
            <person name="Permi P."/>
            <person name="Haapaniemi E."/>
            <person name="Koistinen H."/>
        </authorList>
    </citation>
    <scope>NUCLEOTIDE SEQUENCE [LARGE SCALE GENOMIC DNA]</scope>
    <source>
        <strain evidence="2 3">NIES-515</strain>
    </source>
</reference>
<dbReference type="PANTHER" id="PTHR43617:SF38">
    <property type="entry name" value="N-ACETYLTRANSFERASE DOMAIN-CONTAINING PROTEIN"/>
    <property type="match status" value="1"/>
</dbReference>
<dbReference type="PROSITE" id="PS51186">
    <property type="entry name" value="GNAT"/>
    <property type="match status" value="1"/>
</dbReference>
<dbReference type="RefSeq" id="WP_263747065.1">
    <property type="nucleotide sequence ID" value="NZ_JAOWRF010000257.1"/>
</dbReference>
<dbReference type="InterPro" id="IPR000182">
    <property type="entry name" value="GNAT_dom"/>
</dbReference>
<comment type="caution">
    <text evidence="2">The sequence shown here is derived from an EMBL/GenBank/DDBJ whole genome shotgun (WGS) entry which is preliminary data.</text>
</comment>
<dbReference type="SUPFAM" id="SSF55729">
    <property type="entry name" value="Acyl-CoA N-acyltransferases (Nat)"/>
    <property type="match status" value="1"/>
</dbReference>
<dbReference type="CDD" id="cd04301">
    <property type="entry name" value="NAT_SF"/>
    <property type="match status" value="1"/>
</dbReference>
<evidence type="ECO:0000259" key="1">
    <source>
        <dbReference type="PROSITE" id="PS51186"/>
    </source>
</evidence>
<dbReference type="InterPro" id="IPR050276">
    <property type="entry name" value="MshD_Acetyltransferase"/>
</dbReference>
<keyword evidence="3" id="KW-1185">Reference proteome</keyword>